<keyword evidence="3" id="KW-0859">Xylose metabolism</keyword>
<reference evidence="4" key="1">
    <citation type="submission" date="2021-05" db="EMBL/GenBank/DDBJ databases">
        <title>Novel Bacillus species.</title>
        <authorList>
            <person name="Liu G."/>
        </authorList>
    </citation>
    <scope>NUCLEOTIDE SEQUENCE</scope>
    <source>
        <strain evidence="4">FJAT-50051</strain>
    </source>
</reference>
<organism evidence="4">
    <name type="scientific">Neobacillus citreus</name>
    <dbReference type="NCBI Taxonomy" id="2833578"/>
    <lineage>
        <taxon>Bacteria</taxon>
        <taxon>Bacillati</taxon>
        <taxon>Bacillota</taxon>
        <taxon>Bacilli</taxon>
        <taxon>Bacillales</taxon>
        <taxon>Bacillaceae</taxon>
        <taxon>Neobacillus</taxon>
    </lineage>
</organism>
<dbReference type="InterPro" id="IPR043129">
    <property type="entry name" value="ATPase_NBD"/>
</dbReference>
<sequence length="390" mass="40573">MDVDVIRPEHVVVLRELLANPTMTKAELAGASGWARNTVSQRLAELIDAGWVSEAEDAAQRGLGRPSSLYRFREGRALTFVAEFGQDQLHATLVTLRGRVLAATTVPIDLGGGPDAAARTAADVLARTLDDGRIRRDDVAVAVVGVASPVDERHRAINPISAPGWFGADLDATFSSVLDLPVLAENDANLMAVGAARRSAADGVVVFVKVALGIGAGTVVSGRLQRGLLGLAGELGHTPVSRAAGLPCTCGNTGCLNRIAAVEPLVGAARDAGLEIGGFDDFERLAAEADPTVLGLIRQAGRDIGEALVGVATVLAPERVVLGGRLALIGEHLAAGVREALYTRVLPDLTRSLVIESSTDHHRDAVLGAAALAQTWVLDHAARSRGAVDR</sequence>
<dbReference type="PANTHER" id="PTHR18964">
    <property type="entry name" value="ROK (REPRESSOR, ORF, KINASE) FAMILY"/>
    <property type="match status" value="1"/>
</dbReference>
<evidence type="ECO:0000256" key="2">
    <source>
        <dbReference type="ARBA" id="ARBA00006479"/>
    </source>
</evidence>
<name>A0A942Y9I6_9BACI</name>
<dbReference type="InterPro" id="IPR000600">
    <property type="entry name" value="ROK"/>
</dbReference>
<dbReference type="InterPro" id="IPR036388">
    <property type="entry name" value="WH-like_DNA-bd_sf"/>
</dbReference>
<evidence type="ECO:0000313" key="4">
    <source>
        <dbReference type="EMBL" id="MBS4182348.1"/>
    </source>
</evidence>
<dbReference type="Gene3D" id="3.30.420.40">
    <property type="match status" value="2"/>
</dbReference>
<dbReference type="SUPFAM" id="SSF46785">
    <property type="entry name" value="Winged helix' DNA-binding domain"/>
    <property type="match status" value="1"/>
</dbReference>
<dbReference type="Pfam" id="PF13412">
    <property type="entry name" value="HTH_24"/>
    <property type="match status" value="1"/>
</dbReference>
<dbReference type="PANTHER" id="PTHR18964:SF173">
    <property type="entry name" value="GLUCOKINASE"/>
    <property type="match status" value="1"/>
</dbReference>
<dbReference type="SUPFAM" id="SSF53067">
    <property type="entry name" value="Actin-like ATPase domain"/>
    <property type="match status" value="1"/>
</dbReference>
<proteinExistence type="inferred from homology"/>
<comment type="similarity">
    <text evidence="2">Belongs to the ROK (NagC/XylR) family.</text>
</comment>
<dbReference type="Gene3D" id="1.10.10.10">
    <property type="entry name" value="Winged helix-like DNA-binding domain superfamily/Winged helix DNA-binding domain"/>
    <property type="match status" value="1"/>
</dbReference>
<keyword evidence="3" id="KW-0119">Carbohydrate metabolism</keyword>
<evidence type="ECO:0000256" key="1">
    <source>
        <dbReference type="ARBA" id="ARBA00002486"/>
    </source>
</evidence>
<evidence type="ECO:0000256" key="3">
    <source>
        <dbReference type="ARBA" id="ARBA00022629"/>
    </source>
</evidence>
<comment type="function">
    <text evidence="1">Transcriptional repressor of xylose-utilizing enzymes.</text>
</comment>
<dbReference type="Pfam" id="PF00480">
    <property type="entry name" value="ROK"/>
    <property type="match status" value="1"/>
</dbReference>
<gene>
    <name evidence="4" type="ORF">KHB02_13200</name>
</gene>
<accession>A0A942Y9I6</accession>
<comment type="caution">
    <text evidence="4">The sequence shown here is derived from an EMBL/GenBank/DDBJ whole genome shotgun (WGS) entry which is preliminary data.</text>
</comment>
<dbReference type="InterPro" id="IPR036390">
    <property type="entry name" value="WH_DNA-bd_sf"/>
</dbReference>
<dbReference type="GO" id="GO:0042732">
    <property type="term" value="P:D-xylose metabolic process"/>
    <property type="evidence" value="ECO:0007669"/>
    <property type="project" value="UniProtKB-KW"/>
</dbReference>
<dbReference type="AlphaFoldDB" id="A0A942Y9I6"/>
<dbReference type="EMBL" id="JAGYPE010000002">
    <property type="protein sequence ID" value="MBS4182348.1"/>
    <property type="molecule type" value="Genomic_DNA"/>
</dbReference>
<protein>
    <submittedName>
        <fullName evidence="4">ROK family transcriptional regulator</fullName>
    </submittedName>
</protein>